<sequence length="650" mass="70610">MKPKFTLLLGLPFCNGFSSSSPRLGRSTSITTLADGNKEYDLVGIKTSATSNATVSEVERGDLFSVTLEKGRPEPKTFLATWNRLWMDPRPVTVLIREALSGSSATPTMDEGNENAMLDADSTKPKQIPYCIVSNEFVIQNKHRFQISLFPRGRLAAEASSTINADDSKNGNAAAYLQYIPNHPGDEVDVGWQLELVDRAAPHPGNALAISTSGGLPLSNTTWSAAMTFCSEPEALESCGRAADWGSSGWSSESVCKVLVEGNLEARGSIVVYGSRSGETSTRFGGALGAALVSTADAGKAGKSCNKKTENQQSLHERSFKVGEVIVPMANHPQQDKLEDSFVTAGTDYRIMTMAYNGKPIFSTNDVPPKERKNVRLALRPCGWKLQQQLWNQQQQKQQQAKRKPMKTGSRPDALPLWPVEVPAGWLSTSARSRFNPSAFLPRLSATFRRDSKSVLLGVALALLPLPGALLGRNYVSLYAIPSASMDPTLIKGDVLLVEKFPGVDGRIKRGEITLFRPPSALEQIAGKAINNGRNGAPPLFVKRVVGLPGDKDIVLDKQTGEVTLNGDRAAVGPDRSLCADEPLRLIDRFLESGKGAVLEELGEDEFYVLGDCKAVSIDSRVFGVLPREKIEGRTLGRIWPLDRVTFRQL</sequence>
<dbReference type="PANTHER" id="PTHR43390">
    <property type="entry name" value="SIGNAL PEPTIDASE I"/>
    <property type="match status" value="1"/>
</dbReference>
<dbReference type="InterPro" id="IPR019533">
    <property type="entry name" value="Peptidase_S26"/>
</dbReference>
<evidence type="ECO:0000313" key="9">
    <source>
        <dbReference type="Proteomes" id="UP000291116"/>
    </source>
</evidence>
<evidence type="ECO:0000256" key="4">
    <source>
        <dbReference type="PIRSR" id="PIRSR600223-1"/>
    </source>
</evidence>
<comment type="subcellular location">
    <subcellularLocation>
        <location evidence="5">Mitochondrion inner membrane</location>
    </subcellularLocation>
</comment>
<keyword evidence="5" id="KW-0496">Mitochondrion</keyword>
<dbReference type="Pfam" id="PF10502">
    <property type="entry name" value="Peptidase_S26"/>
    <property type="match status" value="1"/>
</dbReference>
<evidence type="ECO:0000256" key="6">
    <source>
        <dbReference type="SAM" id="MobiDB-lite"/>
    </source>
</evidence>
<gene>
    <name evidence="8" type="ORF">PSNMU_V1.4_AUG-EV-PASAV3_0005270</name>
</gene>
<evidence type="ECO:0000259" key="7">
    <source>
        <dbReference type="Pfam" id="PF10502"/>
    </source>
</evidence>
<feature type="domain" description="Peptidase S26" evidence="7">
    <location>
        <begin position="472"/>
        <end position="640"/>
    </location>
</feature>
<dbReference type="GO" id="GO:0004252">
    <property type="term" value="F:serine-type endopeptidase activity"/>
    <property type="evidence" value="ECO:0007669"/>
    <property type="project" value="InterPro"/>
</dbReference>
<organism evidence="8 9">
    <name type="scientific">Pseudo-nitzschia multistriata</name>
    <dbReference type="NCBI Taxonomy" id="183589"/>
    <lineage>
        <taxon>Eukaryota</taxon>
        <taxon>Sar</taxon>
        <taxon>Stramenopiles</taxon>
        <taxon>Ochrophyta</taxon>
        <taxon>Bacillariophyta</taxon>
        <taxon>Bacillariophyceae</taxon>
        <taxon>Bacillariophycidae</taxon>
        <taxon>Bacillariales</taxon>
        <taxon>Bacillariaceae</taxon>
        <taxon>Pseudo-nitzschia</taxon>
    </lineage>
</organism>
<dbReference type="OrthoDB" id="308440at2759"/>
<keyword evidence="9" id="KW-1185">Reference proteome</keyword>
<evidence type="ECO:0000313" key="8">
    <source>
        <dbReference type="EMBL" id="VEU33837.1"/>
    </source>
</evidence>
<name>A0A448YVK4_9STRA</name>
<keyword evidence="3 5" id="KW-0378">Hydrolase</keyword>
<feature type="compositionally biased region" description="Low complexity" evidence="6">
    <location>
        <begin position="390"/>
        <end position="399"/>
    </location>
</feature>
<dbReference type="InterPro" id="IPR036286">
    <property type="entry name" value="LexA/Signal_pep-like_sf"/>
</dbReference>
<dbReference type="Gene3D" id="2.10.109.10">
    <property type="entry name" value="Umud Fragment, subunit A"/>
    <property type="match status" value="1"/>
</dbReference>
<dbReference type="AlphaFoldDB" id="A0A448YVK4"/>
<evidence type="ECO:0000256" key="2">
    <source>
        <dbReference type="ARBA" id="ARBA00022670"/>
    </source>
</evidence>
<keyword evidence="5" id="KW-0472">Membrane</keyword>
<feature type="region of interest" description="Disordered" evidence="6">
    <location>
        <begin position="390"/>
        <end position="414"/>
    </location>
</feature>
<dbReference type="EC" id="3.4.21.-" evidence="5"/>
<dbReference type="GO" id="GO:0006465">
    <property type="term" value="P:signal peptide processing"/>
    <property type="evidence" value="ECO:0007669"/>
    <property type="project" value="InterPro"/>
</dbReference>
<evidence type="ECO:0000256" key="1">
    <source>
        <dbReference type="ARBA" id="ARBA00009370"/>
    </source>
</evidence>
<dbReference type="PRINTS" id="PR00727">
    <property type="entry name" value="LEADERPTASE"/>
</dbReference>
<dbReference type="PROSITE" id="PS00501">
    <property type="entry name" value="SPASE_I_1"/>
    <property type="match status" value="1"/>
</dbReference>
<dbReference type="EMBL" id="CAACVS010000010">
    <property type="protein sequence ID" value="VEU33837.1"/>
    <property type="molecule type" value="Genomic_DNA"/>
</dbReference>
<accession>A0A448YVK4</accession>
<dbReference type="GO" id="GO:0005743">
    <property type="term" value="C:mitochondrial inner membrane"/>
    <property type="evidence" value="ECO:0007669"/>
    <property type="project" value="UniProtKB-SubCell"/>
</dbReference>
<feature type="active site" evidence="4">
    <location>
        <position position="485"/>
    </location>
</feature>
<dbReference type="CDD" id="cd06530">
    <property type="entry name" value="S26_SPase_I"/>
    <property type="match status" value="1"/>
</dbReference>
<keyword evidence="5" id="KW-0999">Mitochondrion inner membrane</keyword>
<comment type="similarity">
    <text evidence="1 5">Belongs to the peptidase S26 family.</text>
</comment>
<dbReference type="NCBIfam" id="TIGR02227">
    <property type="entry name" value="sigpep_I_bact"/>
    <property type="match status" value="1"/>
</dbReference>
<evidence type="ECO:0000256" key="5">
    <source>
        <dbReference type="RuleBase" id="RU362041"/>
    </source>
</evidence>
<reference evidence="8 9" key="1">
    <citation type="submission" date="2019-01" db="EMBL/GenBank/DDBJ databases">
        <authorList>
            <person name="Ferrante I. M."/>
        </authorList>
    </citation>
    <scope>NUCLEOTIDE SEQUENCE [LARGE SCALE GENOMIC DNA]</scope>
    <source>
        <strain evidence="8 9">B856</strain>
    </source>
</reference>
<dbReference type="InterPro" id="IPR000223">
    <property type="entry name" value="Pept_S26A_signal_pept_1"/>
</dbReference>
<proteinExistence type="inferred from homology"/>
<dbReference type="SUPFAM" id="SSF51306">
    <property type="entry name" value="LexA/Signal peptidase"/>
    <property type="match status" value="1"/>
</dbReference>
<dbReference type="Proteomes" id="UP000291116">
    <property type="component" value="Unassembled WGS sequence"/>
</dbReference>
<evidence type="ECO:0000256" key="3">
    <source>
        <dbReference type="ARBA" id="ARBA00022801"/>
    </source>
</evidence>
<feature type="active site" evidence="4">
    <location>
        <position position="543"/>
    </location>
</feature>
<dbReference type="InterPro" id="IPR019756">
    <property type="entry name" value="Pept_S26A_signal_pept_1_Ser-AS"/>
</dbReference>
<keyword evidence="2 5" id="KW-0645">Protease</keyword>
<dbReference type="PANTHER" id="PTHR43390:SF1">
    <property type="entry name" value="CHLOROPLAST PROCESSING PEPTIDASE"/>
    <property type="match status" value="1"/>
</dbReference>
<protein>
    <recommendedName>
        <fullName evidence="5">Mitochondrial inner membrane protease subunit</fullName>
        <ecNumber evidence="5">3.4.21.-</ecNumber>
    </recommendedName>
</protein>